<dbReference type="EMBL" id="BAABKK010000023">
    <property type="protein sequence ID" value="GAA5197227.1"/>
    <property type="molecule type" value="Genomic_DNA"/>
</dbReference>
<reference evidence="3" key="1">
    <citation type="journal article" date="2019" name="Int. J. Syst. Evol. Microbiol.">
        <title>The Global Catalogue of Microorganisms (GCM) 10K type strain sequencing project: providing services to taxonomists for standard genome sequencing and annotation.</title>
        <authorList>
            <consortium name="The Broad Institute Genomics Platform"/>
            <consortium name="The Broad Institute Genome Sequencing Center for Infectious Disease"/>
            <person name="Wu L."/>
            <person name="Ma J."/>
        </authorList>
    </citation>
    <scope>NUCLEOTIDE SEQUENCE [LARGE SCALE GENOMIC DNA]</scope>
    <source>
        <strain evidence="3">JCM 18514</strain>
    </source>
</reference>
<protein>
    <recommendedName>
        <fullName evidence="1">IclR-ED domain-containing protein</fullName>
    </recommendedName>
</protein>
<dbReference type="PROSITE" id="PS51078">
    <property type="entry name" value="ICLR_ED"/>
    <property type="match status" value="1"/>
</dbReference>
<dbReference type="InterPro" id="IPR029016">
    <property type="entry name" value="GAF-like_dom_sf"/>
</dbReference>
<dbReference type="Pfam" id="PF01614">
    <property type="entry name" value="IclR_C"/>
    <property type="match status" value="1"/>
</dbReference>
<gene>
    <name evidence="2" type="ORF">GCM10023346_31410</name>
</gene>
<comment type="caution">
    <text evidence="2">The sequence shown here is derived from an EMBL/GenBank/DDBJ whole genome shotgun (WGS) entry which is preliminary data.</text>
</comment>
<dbReference type="InterPro" id="IPR014757">
    <property type="entry name" value="Tscrpt_reg_IclR_C"/>
</dbReference>
<feature type="domain" description="IclR-ED" evidence="1">
    <location>
        <begin position="1"/>
        <end position="107"/>
    </location>
</feature>
<evidence type="ECO:0000313" key="2">
    <source>
        <dbReference type="EMBL" id="GAA5197227.1"/>
    </source>
</evidence>
<sequence length="107" mass="11507">MARAEPRHAGTSGEEYRRGTMAAIRKIQSNGYFIDEDDQELGTRCYAVPVLGAGRPLVISIVAPVDRLGVGLDGQVITVLQQAALRSSMDSNLPRVQVLNTKAPTIS</sequence>
<organism evidence="2 3">
    <name type="scientific">Arthrobacter gyeryongensis</name>
    <dbReference type="NCBI Taxonomy" id="1650592"/>
    <lineage>
        <taxon>Bacteria</taxon>
        <taxon>Bacillati</taxon>
        <taxon>Actinomycetota</taxon>
        <taxon>Actinomycetes</taxon>
        <taxon>Micrococcales</taxon>
        <taxon>Micrococcaceae</taxon>
        <taxon>Arthrobacter</taxon>
    </lineage>
</organism>
<proteinExistence type="predicted"/>
<evidence type="ECO:0000313" key="3">
    <source>
        <dbReference type="Proteomes" id="UP001500200"/>
    </source>
</evidence>
<accession>A0ABP9SIX9</accession>
<dbReference type="Gene3D" id="3.30.450.40">
    <property type="match status" value="1"/>
</dbReference>
<evidence type="ECO:0000259" key="1">
    <source>
        <dbReference type="PROSITE" id="PS51078"/>
    </source>
</evidence>
<keyword evidence="3" id="KW-1185">Reference proteome</keyword>
<dbReference type="Proteomes" id="UP001500200">
    <property type="component" value="Unassembled WGS sequence"/>
</dbReference>
<name>A0ABP9SIX9_9MICC</name>
<dbReference type="SUPFAM" id="SSF55781">
    <property type="entry name" value="GAF domain-like"/>
    <property type="match status" value="1"/>
</dbReference>